<dbReference type="CDD" id="cd00761">
    <property type="entry name" value="Glyco_tranf_GTA_type"/>
    <property type="match status" value="1"/>
</dbReference>
<name>A0A364Y3G4_9BACT</name>
<keyword evidence="1" id="KW-0808">Transferase</keyword>
<dbReference type="Gene3D" id="3.90.550.10">
    <property type="entry name" value="Spore Coat Polysaccharide Biosynthesis Protein SpsA, Chain A"/>
    <property type="match status" value="1"/>
</dbReference>
<dbReference type="InterPro" id="IPR001173">
    <property type="entry name" value="Glyco_trans_2-like"/>
</dbReference>
<protein>
    <recommendedName>
        <fullName evidence="6">Glycosyltransferase 2-like domain-containing protein</fullName>
    </recommendedName>
</protein>
<dbReference type="InterPro" id="IPR029044">
    <property type="entry name" value="Nucleotide-diphossugar_trans"/>
</dbReference>
<evidence type="ECO:0000259" key="3">
    <source>
        <dbReference type="Pfam" id="PF02709"/>
    </source>
</evidence>
<feature type="domain" description="Glycosyltransferase 2-like" evidence="2">
    <location>
        <begin position="53"/>
        <end position="151"/>
    </location>
</feature>
<evidence type="ECO:0000313" key="4">
    <source>
        <dbReference type="EMBL" id="RAW01350.1"/>
    </source>
</evidence>
<dbReference type="SUPFAM" id="SSF53448">
    <property type="entry name" value="Nucleotide-diphospho-sugar transferases"/>
    <property type="match status" value="1"/>
</dbReference>
<gene>
    <name evidence="4" type="ORF">DQQ10_10625</name>
</gene>
<organism evidence="4 5">
    <name type="scientific">Pseudochryseolinea flava</name>
    <dbReference type="NCBI Taxonomy" id="2059302"/>
    <lineage>
        <taxon>Bacteria</taxon>
        <taxon>Pseudomonadati</taxon>
        <taxon>Bacteroidota</taxon>
        <taxon>Cytophagia</taxon>
        <taxon>Cytophagales</taxon>
        <taxon>Fulvivirgaceae</taxon>
        <taxon>Pseudochryseolinea</taxon>
    </lineage>
</organism>
<reference evidence="4 5" key="1">
    <citation type="submission" date="2018-06" db="EMBL/GenBank/DDBJ databases">
        <title>Chryseolinea flavus sp. nov., a member of the phylum Bacteroidetes isolated from soil.</title>
        <authorList>
            <person name="Li Y."/>
            <person name="Wang J."/>
        </authorList>
    </citation>
    <scope>NUCLEOTIDE SEQUENCE [LARGE SCALE GENOMIC DNA]</scope>
    <source>
        <strain evidence="4 5">SDU1-6</strain>
    </source>
</reference>
<dbReference type="GO" id="GO:0016740">
    <property type="term" value="F:transferase activity"/>
    <property type="evidence" value="ECO:0007669"/>
    <property type="project" value="UniProtKB-KW"/>
</dbReference>
<feature type="domain" description="Galactosyltransferase C-terminal" evidence="3">
    <location>
        <begin position="172"/>
        <end position="226"/>
    </location>
</feature>
<dbReference type="AlphaFoldDB" id="A0A364Y3G4"/>
<dbReference type="EMBL" id="QMFY01000004">
    <property type="protein sequence ID" value="RAW01350.1"/>
    <property type="molecule type" value="Genomic_DNA"/>
</dbReference>
<keyword evidence="5" id="KW-1185">Reference proteome</keyword>
<dbReference type="Proteomes" id="UP000251889">
    <property type="component" value="Unassembled WGS sequence"/>
</dbReference>
<accession>A0A364Y3G4</accession>
<evidence type="ECO:0000313" key="5">
    <source>
        <dbReference type="Proteomes" id="UP000251889"/>
    </source>
</evidence>
<dbReference type="RefSeq" id="WP_112746836.1">
    <property type="nucleotide sequence ID" value="NZ_QMFY01000004.1"/>
</dbReference>
<dbReference type="InterPro" id="IPR027791">
    <property type="entry name" value="Galactosyl_T_C"/>
</dbReference>
<evidence type="ECO:0008006" key="6">
    <source>
        <dbReference type="Google" id="ProtNLM"/>
    </source>
</evidence>
<comment type="caution">
    <text evidence="4">The sequence shown here is derived from an EMBL/GenBank/DDBJ whole genome shotgun (WGS) entry which is preliminary data.</text>
</comment>
<evidence type="ECO:0000259" key="2">
    <source>
        <dbReference type="Pfam" id="PF00535"/>
    </source>
</evidence>
<dbReference type="OrthoDB" id="6717394at2"/>
<dbReference type="Pfam" id="PF02709">
    <property type="entry name" value="Glyco_transf_7C"/>
    <property type="match status" value="1"/>
</dbReference>
<evidence type="ECO:0000256" key="1">
    <source>
        <dbReference type="ARBA" id="ARBA00022679"/>
    </source>
</evidence>
<dbReference type="Pfam" id="PF00535">
    <property type="entry name" value="Glycos_transf_2"/>
    <property type="match status" value="1"/>
</dbReference>
<sequence>MSKLSLFFSKLIPQQLERNLRDFRDLYLRNYAFEKLPAEIYDPTLKHHSISFCTTCMNRFFHLRKTVIKNMEDNINYPGVEFVVINYNSQDGLHEWAKKNLKKYTDAGVLSYYHTKEPQFFHVCKAKNLAHRAAKGDIVVNVDGDNFTGKDFAYYINWLYNKHDFNSIFHFRKKPYWGTEGRIALAKTKFMELGGYEESFLPTGHEDHDLLNRAKAYGMRYENIQIENFLRYLSNTTKEKSMNFEDENAYYYNYETGNRKISNDNIAAGKLIANVNTSWGSLPMFKNFTEEVVRF</sequence>
<proteinExistence type="predicted"/>